<comment type="similarity">
    <text evidence="2">Belongs to the small GTPase superfamily. Arf family.</text>
</comment>
<organism evidence="15 16">
    <name type="scientific">Leptotrombidium deliense</name>
    <dbReference type="NCBI Taxonomy" id="299467"/>
    <lineage>
        <taxon>Eukaryota</taxon>
        <taxon>Metazoa</taxon>
        <taxon>Ecdysozoa</taxon>
        <taxon>Arthropoda</taxon>
        <taxon>Chelicerata</taxon>
        <taxon>Arachnida</taxon>
        <taxon>Acari</taxon>
        <taxon>Acariformes</taxon>
        <taxon>Trombidiformes</taxon>
        <taxon>Prostigmata</taxon>
        <taxon>Anystina</taxon>
        <taxon>Parasitengona</taxon>
        <taxon>Trombiculoidea</taxon>
        <taxon>Trombiculidae</taxon>
        <taxon>Leptotrombidium</taxon>
    </lineage>
</organism>
<dbReference type="InterPro" id="IPR027417">
    <property type="entry name" value="P-loop_NTPase"/>
</dbReference>
<evidence type="ECO:0000313" key="15">
    <source>
        <dbReference type="EMBL" id="RWS20105.1"/>
    </source>
</evidence>
<keyword evidence="16" id="KW-1185">Reference proteome</keyword>
<keyword evidence="9" id="KW-0333">Golgi apparatus</keyword>
<evidence type="ECO:0000256" key="2">
    <source>
        <dbReference type="ARBA" id="ARBA00010290"/>
    </source>
</evidence>
<keyword evidence="10 13" id="KW-0342">GTP-binding</keyword>
<dbReference type="PANTHER" id="PTHR45697">
    <property type="entry name" value="ADP-RIBOSYLATION FACTOR-LIKE PROTEIN 2-RELATED"/>
    <property type="match status" value="1"/>
</dbReference>
<dbReference type="FunFam" id="3.40.50.300:FF:003500">
    <property type="entry name" value="ADP-ribosylation factor 1"/>
    <property type="match status" value="1"/>
</dbReference>
<dbReference type="EC" id="3.6.5.2" evidence="3"/>
<evidence type="ECO:0000256" key="5">
    <source>
        <dbReference type="ARBA" id="ARBA00022707"/>
    </source>
</evidence>
<evidence type="ECO:0000256" key="12">
    <source>
        <dbReference type="ARBA" id="ARBA00048098"/>
    </source>
</evidence>
<evidence type="ECO:0000256" key="11">
    <source>
        <dbReference type="ARBA" id="ARBA00023288"/>
    </source>
</evidence>
<feature type="binding site" evidence="13">
    <location>
        <begin position="23"/>
        <end position="30"/>
    </location>
    <ligand>
        <name>GTP</name>
        <dbReference type="ChEBI" id="CHEBI:37565"/>
    </ligand>
</feature>
<evidence type="ECO:0000256" key="4">
    <source>
        <dbReference type="ARBA" id="ARBA00022448"/>
    </source>
</evidence>
<gene>
    <name evidence="15" type="ORF">B4U80_05658</name>
</gene>
<dbReference type="PROSITE" id="PS51417">
    <property type="entry name" value="ARF"/>
    <property type="match status" value="1"/>
</dbReference>
<sequence length="169" mass="19291">MVLLSILKKLKQKEREVRLLVLGLDNAGKTTLVKKFNGDDIHTISPTLGFNIYDLEHKGYCKQNYFESTDGLIWVIDSADKSRFEDCRNELFQLIQEEQLAGASLLVFANKQDLDGSLKCDEIADFLHLSTIKTSHWKILPCSAYTGDNLLEGIDWILDDISHRIFTLQ</sequence>
<evidence type="ECO:0000256" key="3">
    <source>
        <dbReference type="ARBA" id="ARBA00011984"/>
    </source>
</evidence>
<dbReference type="GO" id="GO:0015031">
    <property type="term" value="P:protein transport"/>
    <property type="evidence" value="ECO:0007669"/>
    <property type="project" value="UniProtKB-KW"/>
</dbReference>
<dbReference type="GO" id="GO:0016192">
    <property type="term" value="P:vesicle-mediated transport"/>
    <property type="evidence" value="ECO:0007669"/>
    <property type="project" value="UniProtKB-KW"/>
</dbReference>
<dbReference type="SMART" id="SM00177">
    <property type="entry name" value="ARF"/>
    <property type="match status" value="1"/>
</dbReference>
<evidence type="ECO:0000256" key="8">
    <source>
        <dbReference type="ARBA" id="ARBA00022927"/>
    </source>
</evidence>
<keyword evidence="14" id="KW-0460">Magnesium</keyword>
<evidence type="ECO:0000313" key="16">
    <source>
        <dbReference type="Proteomes" id="UP000288716"/>
    </source>
</evidence>
<evidence type="ECO:0000256" key="14">
    <source>
        <dbReference type="PIRSR" id="PIRSR606689-2"/>
    </source>
</evidence>
<reference evidence="15 16" key="1">
    <citation type="journal article" date="2018" name="Gigascience">
        <title>Genomes of trombidid mites reveal novel predicted allergens and laterally-transferred genes associated with secondary metabolism.</title>
        <authorList>
            <person name="Dong X."/>
            <person name="Chaisiri K."/>
            <person name="Xia D."/>
            <person name="Armstrong S.D."/>
            <person name="Fang Y."/>
            <person name="Donnelly M.J."/>
            <person name="Kadowaki T."/>
            <person name="McGarry J.W."/>
            <person name="Darby A.C."/>
            <person name="Makepeace B.L."/>
        </authorList>
    </citation>
    <scope>NUCLEOTIDE SEQUENCE [LARGE SCALE GENOMIC DNA]</scope>
    <source>
        <strain evidence="15">UoL-UT</strain>
    </source>
</reference>
<dbReference type="InterPro" id="IPR006689">
    <property type="entry name" value="Small_GTPase_ARF/SAR"/>
</dbReference>
<keyword evidence="6 13" id="KW-0547">Nucleotide-binding</keyword>
<dbReference type="InterPro" id="IPR044612">
    <property type="entry name" value="ARL2/3"/>
</dbReference>
<dbReference type="GO" id="GO:0000139">
    <property type="term" value="C:Golgi membrane"/>
    <property type="evidence" value="ECO:0007669"/>
    <property type="project" value="UniProtKB-SubCell"/>
</dbReference>
<feature type="binding site" evidence="13">
    <location>
        <begin position="110"/>
        <end position="113"/>
    </location>
    <ligand>
        <name>GTP</name>
        <dbReference type="ChEBI" id="CHEBI:37565"/>
    </ligand>
</feature>
<protein>
    <recommendedName>
        <fullName evidence="3">small monomeric GTPase</fullName>
        <ecNumber evidence="3">3.6.5.2</ecNumber>
    </recommendedName>
</protein>
<dbReference type="SMART" id="SM00178">
    <property type="entry name" value="SAR"/>
    <property type="match status" value="1"/>
</dbReference>
<dbReference type="STRING" id="299467.A0A443RY46"/>
<evidence type="ECO:0000256" key="9">
    <source>
        <dbReference type="ARBA" id="ARBA00023034"/>
    </source>
</evidence>
<comment type="catalytic activity">
    <reaction evidence="12">
        <text>GTP + H2O = GDP + phosphate + H(+)</text>
        <dbReference type="Rhea" id="RHEA:19669"/>
        <dbReference type="ChEBI" id="CHEBI:15377"/>
        <dbReference type="ChEBI" id="CHEBI:15378"/>
        <dbReference type="ChEBI" id="CHEBI:37565"/>
        <dbReference type="ChEBI" id="CHEBI:43474"/>
        <dbReference type="ChEBI" id="CHEBI:58189"/>
        <dbReference type="EC" id="3.6.5.2"/>
    </reaction>
</comment>
<evidence type="ECO:0000256" key="6">
    <source>
        <dbReference type="ARBA" id="ARBA00022741"/>
    </source>
</evidence>
<evidence type="ECO:0000256" key="13">
    <source>
        <dbReference type="PIRSR" id="PIRSR606689-1"/>
    </source>
</evidence>
<dbReference type="EMBL" id="NCKV01019964">
    <property type="protein sequence ID" value="RWS20105.1"/>
    <property type="molecule type" value="Genomic_DNA"/>
</dbReference>
<dbReference type="GO" id="GO:0003925">
    <property type="term" value="F:G protein activity"/>
    <property type="evidence" value="ECO:0007669"/>
    <property type="project" value="UniProtKB-EC"/>
</dbReference>
<dbReference type="SUPFAM" id="SSF52540">
    <property type="entry name" value="P-loop containing nucleoside triphosphate hydrolases"/>
    <property type="match status" value="1"/>
</dbReference>
<dbReference type="Gene3D" id="3.40.50.300">
    <property type="entry name" value="P-loop containing nucleotide triphosphate hydrolases"/>
    <property type="match status" value="1"/>
</dbReference>
<dbReference type="AlphaFoldDB" id="A0A443RY46"/>
<keyword evidence="8" id="KW-0653">Protein transport</keyword>
<evidence type="ECO:0000256" key="7">
    <source>
        <dbReference type="ARBA" id="ARBA00022892"/>
    </source>
</evidence>
<dbReference type="Proteomes" id="UP000288716">
    <property type="component" value="Unassembled WGS sequence"/>
</dbReference>
<keyword evidence="14" id="KW-0479">Metal-binding</keyword>
<dbReference type="VEuPathDB" id="VectorBase:LDEU011935"/>
<name>A0A443RY46_9ACAR</name>
<comment type="subcellular location">
    <subcellularLocation>
        <location evidence="1">Golgi apparatus membrane</location>
        <topology evidence="1">Lipid-anchor</topology>
        <orientation evidence="1">Cytoplasmic side</orientation>
    </subcellularLocation>
</comment>
<keyword evidence="4" id="KW-0813">Transport</keyword>
<comment type="caution">
    <text evidence="15">The sequence shown here is derived from an EMBL/GenBank/DDBJ whole genome shotgun (WGS) entry which is preliminary data.</text>
</comment>
<keyword evidence="5" id="KW-0519">Myristate</keyword>
<evidence type="ECO:0000256" key="1">
    <source>
        <dbReference type="ARBA" id="ARBA00004444"/>
    </source>
</evidence>
<feature type="binding site" evidence="14">
    <location>
        <position position="30"/>
    </location>
    <ligand>
        <name>Mg(2+)</name>
        <dbReference type="ChEBI" id="CHEBI:18420"/>
    </ligand>
</feature>
<proteinExistence type="inferred from homology"/>
<dbReference type="Pfam" id="PF00025">
    <property type="entry name" value="Arf"/>
    <property type="match status" value="1"/>
</dbReference>
<keyword evidence="7" id="KW-0931">ER-Golgi transport</keyword>
<dbReference type="GO" id="GO:0046872">
    <property type="term" value="F:metal ion binding"/>
    <property type="evidence" value="ECO:0007669"/>
    <property type="project" value="UniProtKB-KW"/>
</dbReference>
<dbReference type="GO" id="GO:0005525">
    <property type="term" value="F:GTP binding"/>
    <property type="evidence" value="ECO:0007669"/>
    <property type="project" value="UniProtKB-KW"/>
</dbReference>
<accession>A0A443RY46</accession>
<dbReference type="OrthoDB" id="2011769at2759"/>
<feature type="binding site" evidence="14">
    <location>
        <position position="47"/>
    </location>
    <ligand>
        <name>Mg(2+)</name>
        <dbReference type="ChEBI" id="CHEBI:18420"/>
    </ligand>
</feature>
<keyword evidence="11" id="KW-0449">Lipoprotein</keyword>
<dbReference type="PRINTS" id="PR00328">
    <property type="entry name" value="SAR1GTPBP"/>
</dbReference>
<evidence type="ECO:0000256" key="10">
    <source>
        <dbReference type="ARBA" id="ARBA00023134"/>
    </source>
</evidence>